<gene>
    <name evidence="1" type="ORF">ISX34_13605</name>
</gene>
<evidence type="ECO:0000313" key="1">
    <source>
        <dbReference type="EMBL" id="MBF1970901.1"/>
    </source>
</evidence>
<reference evidence="1 2" key="1">
    <citation type="submission" date="2020-10" db="EMBL/GenBank/DDBJ databases">
        <title>Genomic surveiliance of eskapee pathogens from blood stream infections in KZN.</title>
        <authorList>
            <person name="Hetsa B.A."/>
            <person name="Amoako D.G."/>
            <person name="Akebe A.L.K."/>
            <person name="Essack S."/>
        </authorList>
    </citation>
    <scope>NUCLEOTIDE SEQUENCE [LARGE SCALE GENOMIC DNA]</scope>
    <source>
        <strain evidence="1 2">E6</strain>
    </source>
</reference>
<proteinExistence type="predicted"/>
<evidence type="ECO:0000313" key="2">
    <source>
        <dbReference type="Proteomes" id="UP000662438"/>
    </source>
</evidence>
<sequence>MKIDDSDSTTLPLTASKPANLSQASRILDKIAVLRLRSQEYLEPMIFVVIQ</sequence>
<dbReference type="AlphaFoldDB" id="A0ABD4JYW3"/>
<organism evidence="1 2">
    <name type="scientific">Enterobacter hormaechei</name>
    <dbReference type="NCBI Taxonomy" id="158836"/>
    <lineage>
        <taxon>Bacteria</taxon>
        <taxon>Pseudomonadati</taxon>
        <taxon>Pseudomonadota</taxon>
        <taxon>Gammaproteobacteria</taxon>
        <taxon>Enterobacterales</taxon>
        <taxon>Enterobacteriaceae</taxon>
        <taxon>Enterobacter</taxon>
        <taxon>Enterobacter cloacae complex</taxon>
    </lineage>
</organism>
<accession>A0ABD4JYW3</accession>
<comment type="caution">
    <text evidence="1">The sequence shown here is derived from an EMBL/GenBank/DDBJ whole genome shotgun (WGS) entry which is preliminary data.</text>
</comment>
<protein>
    <submittedName>
        <fullName evidence="1">Uncharacterized protein</fullName>
    </submittedName>
</protein>
<dbReference type="EMBL" id="JADIXG010000013">
    <property type="protein sequence ID" value="MBF1970901.1"/>
    <property type="molecule type" value="Genomic_DNA"/>
</dbReference>
<dbReference type="Proteomes" id="UP000662438">
    <property type="component" value="Unassembled WGS sequence"/>
</dbReference>
<name>A0ABD4JYW3_9ENTR</name>